<dbReference type="CDD" id="cd12107">
    <property type="entry name" value="Hemerythrin"/>
    <property type="match status" value="1"/>
</dbReference>
<dbReference type="SUPFAM" id="SSF47188">
    <property type="entry name" value="Hemerythrin-like"/>
    <property type="match status" value="1"/>
</dbReference>
<dbReference type="GO" id="GO:0046872">
    <property type="term" value="F:metal ion binding"/>
    <property type="evidence" value="ECO:0007669"/>
    <property type="project" value="UniProtKB-KW"/>
</dbReference>
<dbReference type="NCBIfam" id="NF033749">
    <property type="entry name" value="bact_hemeryth"/>
    <property type="match status" value="1"/>
</dbReference>
<keyword evidence="3" id="KW-0408">Iron</keyword>
<dbReference type="InterPro" id="IPR035938">
    <property type="entry name" value="Hemerythrin-like_sf"/>
</dbReference>
<evidence type="ECO:0000259" key="4">
    <source>
        <dbReference type="Pfam" id="PF01814"/>
    </source>
</evidence>
<gene>
    <name evidence="5" type="ORF">JAZ04_11120</name>
</gene>
<evidence type="ECO:0000256" key="2">
    <source>
        <dbReference type="ARBA" id="ARBA00022723"/>
    </source>
</evidence>
<protein>
    <submittedName>
        <fullName evidence="5">Bacteriohemerythrin</fullName>
    </submittedName>
</protein>
<evidence type="ECO:0000256" key="3">
    <source>
        <dbReference type="ARBA" id="ARBA00023004"/>
    </source>
</evidence>
<feature type="domain" description="Hemerythrin-like" evidence="4">
    <location>
        <begin position="12"/>
        <end position="125"/>
    </location>
</feature>
<sequence length="155" mass="18000">MGYLVWTRELETGIEVIDGQHERIVDYINKLHDARLNNDLNAIGDIIAATVDYTMSHFSFEEALIEDAGYEFVRPHKKVHELFIRRVSEFQDRFKNGEDISAELHDLLARWLFNHIRNDDAAYVKAVKNNMLEIAADKEKQGGFAKSFRRLFSGK</sequence>
<name>A0A9E4K5E5_9GAMM</name>
<dbReference type="Pfam" id="PF01814">
    <property type="entry name" value="Hemerythrin"/>
    <property type="match status" value="1"/>
</dbReference>
<dbReference type="InterPro" id="IPR012312">
    <property type="entry name" value="Hemerythrin-like"/>
</dbReference>
<comment type="similarity">
    <text evidence="1">Belongs to the hemerythrin family.</text>
</comment>
<evidence type="ECO:0000256" key="1">
    <source>
        <dbReference type="ARBA" id="ARBA00010587"/>
    </source>
</evidence>
<dbReference type="PANTHER" id="PTHR37164:SF1">
    <property type="entry name" value="BACTERIOHEMERYTHRIN"/>
    <property type="match status" value="1"/>
</dbReference>
<proteinExistence type="inferred from homology"/>
<dbReference type="AlphaFoldDB" id="A0A9E4K5E5"/>
<dbReference type="NCBIfam" id="TIGR02481">
    <property type="entry name" value="hemeryth_dom"/>
    <property type="match status" value="1"/>
</dbReference>
<dbReference type="InterPro" id="IPR050669">
    <property type="entry name" value="Hemerythrin"/>
</dbReference>
<keyword evidence="2" id="KW-0479">Metal-binding</keyword>
<dbReference type="EMBL" id="JAEPDI010000005">
    <property type="protein sequence ID" value="MCG7939388.1"/>
    <property type="molecule type" value="Genomic_DNA"/>
</dbReference>
<evidence type="ECO:0000313" key="5">
    <source>
        <dbReference type="EMBL" id="MCG7939388.1"/>
    </source>
</evidence>
<reference evidence="5" key="1">
    <citation type="journal article" date="2021" name="Proc. Natl. Acad. Sci. U.S.A.">
        <title>Global biogeography of chemosynthetic symbionts reveals both localized and globally distributed symbiont groups. .</title>
        <authorList>
            <person name="Osvatic J.T."/>
            <person name="Wilkins L.G.E."/>
            <person name="Leibrecht L."/>
            <person name="Leray M."/>
            <person name="Zauner S."/>
            <person name="Polzin J."/>
            <person name="Camacho Y."/>
            <person name="Gros O."/>
            <person name="van Gils J.A."/>
            <person name="Eisen J.A."/>
            <person name="Petersen J.M."/>
            <person name="Yuen B."/>
        </authorList>
    </citation>
    <scope>NUCLEOTIDE SEQUENCE</scope>
    <source>
        <strain evidence="5">MAGL173</strain>
    </source>
</reference>
<dbReference type="NCBIfam" id="NF002007">
    <property type="entry name" value="PRK00808.1"/>
    <property type="match status" value="1"/>
</dbReference>
<dbReference type="InterPro" id="IPR012827">
    <property type="entry name" value="Hemerythrin_metal-bd"/>
</dbReference>
<dbReference type="Gene3D" id="1.20.120.50">
    <property type="entry name" value="Hemerythrin-like"/>
    <property type="match status" value="1"/>
</dbReference>
<evidence type="ECO:0000313" key="6">
    <source>
        <dbReference type="Proteomes" id="UP000886687"/>
    </source>
</evidence>
<accession>A0A9E4K5E5</accession>
<dbReference type="Proteomes" id="UP000886687">
    <property type="component" value="Unassembled WGS sequence"/>
</dbReference>
<organism evidence="5 6">
    <name type="scientific">Candidatus Thiodiazotropha lotti</name>
    <dbReference type="NCBI Taxonomy" id="2792787"/>
    <lineage>
        <taxon>Bacteria</taxon>
        <taxon>Pseudomonadati</taxon>
        <taxon>Pseudomonadota</taxon>
        <taxon>Gammaproteobacteria</taxon>
        <taxon>Chromatiales</taxon>
        <taxon>Sedimenticolaceae</taxon>
        <taxon>Candidatus Thiodiazotropha</taxon>
    </lineage>
</organism>
<comment type="caution">
    <text evidence="5">The sequence shown here is derived from an EMBL/GenBank/DDBJ whole genome shotgun (WGS) entry which is preliminary data.</text>
</comment>
<dbReference type="PANTHER" id="PTHR37164">
    <property type="entry name" value="BACTERIOHEMERYTHRIN"/>
    <property type="match status" value="1"/>
</dbReference>